<name>A0AAV7JZE6_9METZ</name>
<protein>
    <submittedName>
        <fullName evidence="1">Mucin-19-like isoform X1</fullName>
    </submittedName>
</protein>
<dbReference type="Proteomes" id="UP001165289">
    <property type="component" value="Unassembled WGS sequence"/>
</dbReference>
<organism evidence="1 2">
    <name type="scientific">Oopsacas minuta</name>
    <dbReference type="NCBI Taxonomy" id="111878"/>
    <lineage>
        <taxon>Eukaryota</taxon>
        <taxon>Metazoa</taxon>
        <taxon>Porifera</taxon>
        <taxon>Hexactinellida</taxon>
        <taxon>Hexasterophora</taxon>
        <taxon>Lyssacinosida</taxon>
        <taxon>Leucopsacidae</taxon>
        <taxon>Oopsacas</taxon>
    </lineage>
</organism>
<sequence>MGGKEFEKFLHAEVYLDSARGFFGPEEKWIGFGEFFKPVNWISSYYAWKNGASGNSNGEGRLLGALYIISNDRVELEFRPNAVGDFCSLELIKDVIRKL</sequence>
<reference evidence="1 2" key="1">
    <citation type="journal article" date="2023" name="BMC Biol.">
        <title>The compact genome of the sponge Oopsacas minuta (Hexactinellida) is lacking key metazoan core genes.</title>
        <authorList>
            <person name="Santini S."/>
            <person name="Schenkelaars Q."/>
            <person name="Jourda C."/>
            <person name="Duchesne M."/>
            <person name="Belahbib H."/>
            <person name="Rocher C."/>
            <person name="Selva M."/>
            <person name="Riesgo A."/>
            <person name="Vervoort M."/>
            <person name="Leys S.P."/>
            <person name="Kodjabachian L."/>
            <person name="Le Bivic A."/>
            <person name="Borchiellini C."/>
            <person name="Claverie J.M."/>
            <person name="Renard E."/>
        </authorList>
    </citation>
    <scope>NUCLEOTIDE SEQUENCE [LARGE SCALE GENOMIC DNA]</scope>
    <source>
        <strain evidence="1">SPO-2</strain>
    </source>
</reference>
<accession>A0AAV7JZE6</accession>
<evidence type="ECO:0000313" key="1">
    <source>
        <dbReference type="EMBL" id="KAI6654076.1"/>
    </source>
</evidence>
<dbReference type="EMBL" id="JAKMXF010000233">
    <property type="protein sequence ID" value="KAI6654076.1"/>
    <property type="molecule type" value="Genomic_DNA"/>
</dbReference>
<proteinExistence type="predicted"/>
<evidence type="ECO:0000313" key="2">
    <source>
        <dbReference type="Proteomes" id="UP001165289"/>
    </source>
</evidence>
<gene>
    <name evidence="1" type="ORF">LOD99_2923</name>
</gene>
<dbReference type="AlphaFoldDB" id="A0AAV7JZE6"/>
<comment type="caution">
    <text evidence="1">The sequence shown here is derived from an EMBL/GenBank/DDBJ whole genome shotgun (WGS) entry which is preliminary data.</text>
</comment>
<keyword evidence="2" id="KW-1185">Reference proteome</keyword>